<feature type="binding site" evidence="8">
    <location>
        <begin position="151"/>
        <end position="153"/>
    </location>
    <ligand>
        <name>ATP</name>
        <dbReference type="ChEBI" id="CHEBI:30616"/>
    </ligand>
</feature>
<protein>
    <recommendedName>
        <fullName evidence="8">Tryptophan--tRNA ligase</fullName>
        <ecNumber evidence="8">6.1.1.2</ecNumber>
    </recommendedName>
    <alternativeName>
        <fullName evidence="8">Tryptophanyl-tRNA synthetase</fullName>
        <shortName evidence="8">TrpRS</shortName>
    </alternativeName>
</protein>
<evidence type="ECO:0000256" key="1">
    <source>
        <dbReference type="ARBA" id="ARBA00005594"/>
    </source>
</evidence>
<evidence type="ECO:0000256" key="9">
    <source>
        <dbReference type="RuleBase" id="RU363036"/>
    </source>
</evidence>
<dbReference type="PROSITE" id="PS00178">
    <property type="entry name" value="AA_TRNA_LIGASE_I"/>
    <property type="match status" value="1"/>
</dbReference>
<comment type="subcellular location">
    <subcellularLocation>
        <location evidence="8">Cytoplasm</location>
    </subcellularLocation>
</comment>
<dbReference type="Gene3D" id="1.10.240.10">
    <property type="entry name" value="Tyrosyl-Transfer RNA Synthetase"/>
    <property type="match status" value="1"/>
</dbReference>
<feature type="binding site" evidence="8">
    <location>
        <position position="139"/>
    </location>
    <ligand>
        <name>L-tryptophan</name>
        <dbReference type="ChEBI" id="CHEBI:57912"/>
    </ligand>
</feature>
<feature type="short sequence motif" description="'HIGH' region" evidence="8">
    <location>
        <begin position="13"/>
        <end position="21"/>
    </location>
</feature>
<comment type="subunit">
    <text evidence="8">Homodimer.</text>
</comment>
<dbReference type="HAMAP" id="MF_00140_B">
    <property type="entry name" value="Trp_tRNA_synth_B"/>
    <property type="match status" value="1"/>
</dbReference>
<dbReference type="InterPro" id="IPR050203">
    <property type="entry name" value="Trp-tRNA_synthetase"/>
</dbReference>
<feature type="binding site" evidence="8">
    <location>
        <begin position="20"/>
        <end position="21"/>
    </location>
    <ligand>
        <name>ATP</name>
        <dbReference type="ChEBI" id="CHEBI:30616"/>
    </ligand>
</feature>
<organism evidence="10 11">
    <name type="scientific">Desulfonema magnum</name>
    <dbReference type="NCBI Taxonomy" id="45655"/>
    <lineage>
        <taxon>Bacteria</taxon>
        <taxon>Pseudomonadati</taxon>
        <taxon>Thermodesulfobacteriota</taxon>
        <taxon>Desulfobacteria</taxon>
        <taxon>Desulfobacterales</taxon>
        <taxon>Desulfococcaceae</taxon>
        <taxon>Desulfonema</taxon>
    </lineage>
</organism>
<dbReference type="KEGG" id="dmm:dnm_063480"/>
<dbReference type="GO" id="GO:0004830">
    <property type="term" value="F:tryptophan-tRNA ligase activity"/>
    <property type="evidence" value="ECO:0007669"/>
    <property type="project" value="UniProtKB-UniRule"/>
</dbReference>
<keyword evidence="2 8" id="KW-0436">Ligase</keyword>
<dbReference type="AlphaFoldDB" id="A0A975BRV1"/>
<dbReference type="SUPFAM" id="SSF52374">
    <property type="entry name" value="Nucleotidylyl transferase"/>
    <property type="match status" value="1"/>
</dbReference>
<dbReference type="NCBIfam" id="TIGR00233">
    <property type="entry name" value="trpS"/>
    <property type="match status" value="1"/>
</dbReference>
<dbReference type="GO" id="GO:0006436">
    <property type="term" value="P:tryptophanyl-tRNA aminoacylation"/>
    <property type="evidence" value="ECO:0007669"/>
    <property type="project" value="UniProtKB-UniRule"/>
</dbReference>
<dbReference type="FunFam" id="3.40.50.620:FF:000094">
    <property type="entry name" value="Tryptophan--tRNA ligase"/>
    <property type="match status" value="1"/>
</dbReference>
<evidence type="ECO:0000256" key="3">
    <source>
        <dbReference type="ARBA" id="ARBA00022741"/>
    </source>
</evidence>
<gene>
    <name evidence="8 10" type="primary">trpS</name>
    <name evidence="10" type="ORF">dnm_063480</name>
</gene>
<dbReference type="PANTHER" id="PTHR43766:SF1">
    <property type="entry name" value="TRYPTOPHAN--TRNA LIGASE, MITOCHONDRIAL"/>
    <property type="match status" value="1"/>
</dbReference>
<evidence type="ECO:0000313" key="11">
    <source>
        <dbReference type="Proteomes" id="UP000663722"/>
    </source>
</evidence>
<feature type="short sequence motif" description="'KMSKS' region" evidence="8">
    <location>
        <begin position="196"/>
        <end position="200"/>
    </location>
</feature>
<feature type="binding site" evidence="8">
    <location>
        <begin position="12"/>
        <end position="14"/>
    </location>
    <ligand>
        <name>ATP</name>
        <dbReference type="ChEBI" id="CHEBI:30616"/>
    </ligand>
</feature>
<dbReference type="PANTHER" id="PTHR43766">
    <property type="entry name" value="TRYPTOPHAN--TRNA LIGASE, MITOCHONDRIAL"/>
    <property type="match status" value="1"/>
</dbReference>
<reference evidence="10" key="1">
    <citation type="journal article" date="2021" name="Microb. Physiol.">
        <title>Proteogenomic Insights into the Physiology of Marine, Sulfate-Reducing, Filamentous Desulfonema limicola and Desulfonema magnum.</title>
        <authorList>
            <person name="Schnaars V."/>
            <person name="Wohlbrand L."/>
            <person name="Scheve S."/>
            <person name="Hinrichs C."/>
            <person name="Reinhardt R."/>
            <person name="Rabus R."/>
        </authorList>
    </citation>
    <scope>NUCLEOTIDE SEQUENCE</scope>
    <source>
        <strain evidence="10">4be13</strain>
    </source>
</reference>
<keyword evidence="11" id="KW-1185">Reference proteome</keyword>
<keyword evidence="4 8" id="KW-0067">ATP-binding</keyword>
<proteinExistence type="inferred from homology"/>
<evidence type="ECO:0000256" key="8">
    <source>
        <dbReference type="HAMAP-Rule" id="MF_00140"/>
    </source>
</evidence>
<dbReference type="Gene3D" id="3.40.50.620">
    <property type="entry name" value="HUPs"/>
    <property type="match status" value="1"/>
</dbReference>
<feature type="binding site" evidence="8">
    <location>
        <position position="189"/>
    </location>
    <ligand>
        <name>ATP</name>
        <dbReference type="ChEBI" id="CHEBI:30616"/>
    </ligand>
</feature>
<evidence type="ECO:0000256" key="4">
    <source>
        <dbReference type="ARBA" id="ARBA00022840"/>
    </source>
</evidence>
<comment type="catalytic activity">
    <reaction evidence="7 8">
        <text>tRNA(Trp) + L-tryptophan + ATP = L-tryptophyl-tRNA(Trp) + AMP + diphosphate + H(+)</text>
        <dbReference type="Rhea" id="RHEA:24080"/>
        <dbReference type="Rhea" id="RHEA-COMP:9671"/>
        <dbReference type="Rhea" id="RHEA-COMP:9705"/>
        <dbReference type="ChEBI" id="CHEBI:15378"/>
        <dbReference type="ChEBI" id="CHEBI:30616"/>
        <dbReference type="ChEBI" id="CHEBI:33019"/>
        <dbReference type="ChEBI" id="CHEBI:57912"/>
        <dbReference type="ChEBI" id="CHEBI:78442"/>
        <dbReference type="ChEBI" id="CHEBI:78535"/>
        <dbReference type="ChEBI" id="CHEBI:456215"/>
        <dbReference type="EC" id="6.1.1.2"/>
    </reaction>
</comment>
<dbReference type="EMBL" id="CP061800">
    <property type="protein sequence ID" value="QTA90287.1"/>
    <property type="molecule type" value="Genomic_DNA"/>
</dbReference>
<dbReference type="RefSeq" id="WP_207678553.1">
    <property type="nucleotide sequence ID" value="NZ_CP061800.1"/>
</dbReference>
<dbReference type="InterPro" id="IPR001412">
    <property type="entry name" value="aa-tRNA-synth_I_CS"/>
</dbReference>
<evidence type="ECO:0000256" key="5">
    <source>
        <dbReference type="ARBA" id="ARBA00022917"/>
    </source>
</evidence>
<dbReference type="InterPro" id="IPR002305">
    <property type="entry name" value="aa-tRNA-synth_Ic"/>
</dbReference>
<dbReference type="InterPro" id="IPR002306">
    <property type="entry name" value="Trp-tRNA-ligase"/>
</dbReference>
<dbReference type="Proteomes" id="UP000663722">
    <property type="component" value="Chromosome"/>
</dbReference>
<evidence type="ECO:0000256" key="6">
    <source>
        <dbReference type="ARBA" id="ARBA00023146"/>
    </source>
</evidence>
<dbReference type="InterPro" id="IPR014729">
    <property type="entry name" value="Rossmann-like_a/b/a_fold"/>
</dbReference>
<sequence length="328" mass="37098">MSKKKRILSGMRPTGPLHLGNLQGALANWVTMQDDYECFFFIADWHALTTDYENTDSVSDYVKNVMLDWLSAGLSPEKSTLFVQSHIKEHAELFLLLSMITPVPWLERNPTYKDQIVQLNNKDLSTFGFLGYPVLQAADIIMYKADGVPVGMDQIPHVELTREIARRFNHFYGKVFPEPDAILTKTSKILGLDRRKMSKSYNNAIFLSDTVEDIAAKVSQMITDPQRARKSDPGNPDVCNVFDFHNLYSSPETVAEINEQCRAAQIGCVECKKIMGQHLISALEPVREKRKYYEDNPKLVADIIVTGGSKARSVAQQTMEEVRSAMKI</sequence>
<dbReference type="EC" id="6.1.1.2" evidence="8"/>
<dbReference type="GO" id="GO:0005524">
    <property type="term" value="F:ATP binding"/>
    <property type="evidence" value="ECO:0007669"/>
    <property type="project" value="UniProtKB-UniRule"/>
</dbReference>
<keyword evidence="6 8" id="KW-0030">Aminoacyl-tRNA synthetase</keyword>
<feature type="binding site" evidence="8">
    <location>
        <begin position="196"/>
        <end position="200"/>
    </location>
    <ligand>
        <name>ATP</name>
        <dbReference type="ChEBI" id="CHEBI:30616"/>
    </ligand>
</feature>
<comment type="similarity">
    <text evidence="1 8 9">Belongs to the class-I aminoacyl-tRNA synthetase family.</text>
</comment>
<keyword evidence="3 8" id="KW-0547">Nucleotide-binding</keyword>
<evidence type="ECO:0000256" key="2">
    <source>
        <dbReference type="ARBA" id="ARBA00022598"/>
    </source>
</evidence>
<dbReference type="InterPro" id="IPR024109">
    <property type="entry name" value="Trp-tRNA-ligase_bac-type"/>
</dbReference>
<dbReference type="Pfam" id="PF00579">
    <property type="entry name" value="tRNA-synt_1b"/>
    <property type="match status" value="1"/>
</dbReference>
<dbReference type="GO" id="GO:0005829">
    <property type="term" value="C:cytosol"/>
    <property type="evidence" value="ECO:0007669"/>
    <property type="project" value="TreeGrafter"/>
</dbReference>
<dbReference type="FunFam" id="1.10.240.10:FF:000005">
    <property type="entry name" value="Tryptophan--tRNA ligase"/>
    <property type="match status" value="1"/>
</dbReference>
<accession>A0A975BRV1</accession>
<comment type="function">
    <text evidence="8">Catalyzes the attachment of tryptophan to tRNA(Trp).</text>
</comment>
<keyword evidence="5 8" id="KW-0648">Protein biosynthesis</keyword>
<dbReference type="PRINTS" id="PR01039">
    <property type="entry name" value="TRNASYNTHTRP"/>
</dbReference>
<evidence type="ECO:0000256" key="7">
    <source>
        <dbReference type="ARBA" id="ARBA00049929"/>
    </source>
</evidence>
<evidence type="ECO:0000313" key="10">
    <source>
        <dbReference type="EMBL" id="QTA90287.1"/>
    </source>
</evidence>
<name>A0A975BRV1_9BACT</name>
<keyword evidence="8" id="KW-0963">Cytoplasm</keyword>
<dbReference type="CDD" id="cd00806">
    <property type="entry name" value="TrpRS_core"/>
    <property type="match status" value="1"/>
</dbReference>